<dbReference type="Gene3D" id="3.40.220.10">
    <property type="entry name" value="Leucine Aminopeptidase, subunit E, domain 1"/>
    <property type="match status" value="1"/>
</dbReference>
<feature type="compositionally biased region" description="Basic and acidic residues" evidence="2">
    <location>
        <begin position="664"/>
        <end position="683"/>
    </location>
</feature>
<feature type="region of interest" description="Disordered" evidence="2">
    <location>
        <begin position="1475"/>
        <end position="1787"/>
    </location>
</feature>
<dbReference type="InterPro" id="IPR002589">
    <property type="entry name" value="Macro_dom"/>
</dbReference>
<feature type="compositionally biased region" description="Gly residues" evidence="2">
    <location>
        <begin position="3091"/>
        <end position="3100"/>
    </location>
</feature>
<feature type="compositionally biased region" description="Acidic residues" evidence="2">
    <location>
        <begin position="2568"/>
        <end position="2582"/>
    </location>
</feature>
<gene>
    <name evidence="4" type="primary">smc_1</name>
    <name evidence="4" type="ORF">CC99x_00313</name>
    <name evidence="5" type="ORF">CC99x_005365</name>
</gene>
<feature type="region of interest" description="Disordered" evidence="2">
    <location>
        <begin position="3160"/>
        <end position="3221"/>
    </location>
</feature>
<feature type="compositionally biased region" description="Gly residues" evidence="2">
    <location>
        <begin position="3055"/>
        <end position="3064"/>
    </location>
</feature>
<dbReference type="InterPro" id="IPR043472">
    <property type="entry name" value="Macro_dom-like"/>
</dbReference>
<proteinExistence type="predicted"/>
<comment type="caution">
    <text evidence="4">The sequence shown here is derived from an EMBL/GenBank/DDBJ whole genome shotgun (WGS) entry which is preliminary data.</text>
</comment>
<evidence type="ECO:0000313" key="6">
    <source>
        <dbReference type="Proteomes" id="UP000051494"/>
    </source>
</evidence>
<feature type="compositionally biased region" description="Basic and acidic residues" evidence="2">
    <location>
        <begin position="768"/>
        <end position="796"/>
    </location>
</feature>
<feature type="compositionally biased region" description="Basic and acidic residues" evidence="2">
    <location>
        <begin position="241"/>
        <end position="266"/>
    </location>
</feature>
<feature type="compositionally biased region" description="Basic and acidic residues" evidence="2">
    <location>
        <begin position="1601"/>
        <end position="1628"/>
    </location>
</feature>
<feature type="compositionally biased region" description="Polar residues" evidence="2">
    <location>
        <begin position="2501"/>
        <end position="2532"/>
    </location>
</feature>
<protein>
    <submittedName>
        <fullName evidence="4">Chromosome partition protein Smc</fullName>
    </submittedName>
</protein>
<sequence>MSSKGPKQSTSVSFSSVSALDVAADIYVNAASVNPMSINSWGGFAGVVRSNLTDPDSKKALEDDWSKRGTFIPVGTADFVKDTKGDPANLNWKDGKQGLLMHAGAPDSGTDAQREEKLTAAYLDVLNKAHEQQKASGKSPLTVSCPPLGIGIYGNKPELSAKAAFKAQAQFSAQNPDAEINLNFGIFDSGNDKKFEAAYKKYAADSQSLTQSSVSASQTEPKAEPKSEQPKKEGSTTAPIEPKEESKEKSKAESTTEPKEESKAESKVAAPKGGGDKKPELKAKKDIKHFSKLGKWAEKIHNKFYDPEETDEGKLLAQVIMNLIAAILAILDLLAGLFKLGGMGIGKGVDAFQAWNKERKEHEEAMKVSLGQLKEMKPKFEEKVKDLEGKIAKAEAEKEKLKGEREKLDPTKDKDKIAKIDEKIAKLDEKLDGKKLSQAEIDKLGEQKKYAEGVLSGLQAERAKVEGSDLSDKDKKSQLKELDKNISALKSDIGDMTRQLDSGGTVGLREQLTKAQDNVKDIDNAVKFSEAFQAKMTAKQPEIEKLQGEMSELSQQATTAQEKRMEAEKGLVNIQAEKEAEIQKVAPPELSKIQEDMKAIDAKLDKLTGESGGKLNTEQQSEMKGLVKQYEALSEREAGILKDLEANNPNIALLSSMERSQQADIDRYKGLEEQANRGLEENQKAQQAIAREATEEGSKAIKGETSTPTTPEPTSDKPELKATNPNDEVTTTAPTDPVIAQETGGKAPGNKEEEGPSVLEQQTALGHLVEEVAKKKGKDLDEADQEIEKGVPKDQDGQTPLRKAITDGDFSGAEEQVRSGAPIGSPEKGALEFALESNTPVTKAFSSMDINKGVDPAQITTMKEFGVVLGIKATSEDGKTSQFAHIGPTYQMMSNSVSGYAKGLDAEHPQKQNFSKIGEAFEFSNEQAKFKLSEATNLSKGSEAIAKRAQSGEITSIPTSCNGHSMGLTIIPDGQGGGYMAFTNRGLHADSKGTDIYRISDLSKIDKDFVKSMMDGHNSGTSHEAIMTKIKSVADPKEPVQHIKQSAQKNDNCTVANPRANIEGILLCQKAIAEGKKVEDMDPKAAQKEYKAFTQQMRAAKIDDLAQRIRSEPGNKDLKTLATKYIEQHPAEKNKEFRATLQSALDGKPDPKLEERQAERATAASQNPESSKKDDKKAAAPKGGGDKKPELKAKKDIKHFSKLGKWAEKIHNKFYDPEETDEGKLLAQVIMNLIAAILAILDLLAGLFKLGGMGIGKGVDAFQAWNKERKEHEEAMKVSLGQLKEMKPKFEEKVKDLEGKIAKAEAEREKLKGEKEKLQGEKDKLDPEKDKDKIQKLDDKMAKIDGKIAKLDEKLDGKKLDEKGKEALLKERGLNQNEIENLSKMRDKLAEKMEADPKENTKENKAQLKEMEQGIADLKAKNKDIDKTIENGGTLGLRDELTKAQDNVRDIDNAVKFSEAFQAKMTAKQPEIEKLQGEMSELSQQATAAQEKRAEAETGLMNIQSEKEAAEGRKEEFDSQAQKAEAGLTKIQDEMKALDQKIEQIKPDENGKISEVDQKELTGLQNQKSMLKEMEAHQQSDIERYKGLSQQADQEIAGLSEMERSQQADIDRYKGLEEQANRGLEENQKAQQAIAREATEEGSKAIKGETSTPTTPEPTSDKPELKATNPNDEVTTTAPTDPIIAQETGGKAPGNKEEEEPPVKPKDPEEGEKEKEAEKEAAVTHPKATDQESEKSEKEAEEKKEEKKEEKSEEKKETKKEDKAEEKQAVAGKGDDKKPELSAKKEVNHFSVLGKKAEKMMMTPDDYGDDEGKMMAAVIVNSIAAILAILDLFAGLGMAMGKGIEKGIDFIQGLRDGVDEVKSGIELAKDKKADLSEKIEGLEKEIGDLKEKKDALEKEKSELEGQKEKLDAEKSELEGKIKDLKEQSGGVPNEEQQKQLDELQSKLDANTKALDEVDSKLEAVNKDLESVNKDIEAKEGQVAEMQGQVKEIDDTIKFNEEFASSMEKHADKLDELQAGVENTSSELKDIKDEKDSVRAKMDKLHESAEDGQLDEKQRVKMDELEAKYSELNDKEAQKTGELENLMDQQKLVAKEAFHEAEAQHFKQEIKDGQDKLAELRDQAGGVPTQSQQEGIDALEKEIGENKNSFMVAKLNGDSAAQEAEIKRIEGERAKLEAEESDLKREIGDVPTEAQSDRLDEIGQQMKGLDAEEQKALENIAENENKISDIKAQSPEPTTEPTPEPELDKQEPSQDQPVVTSVPQQELGGQDEPGGASPPIQEVSMDQAEMPQEGGPTLEGGKKKLGTSFAGSPDVEQESSEKENSEVEQSSGFGKGAAVLASVGAVTQVNAEDGPGGASSTQPQEPEPEPVVQEPVKENEGKEVEVEQSAMQDASKEQLEMPEPEPEPVVQEPVEENEDKEVEIEQSAMQDASKEQLEMPEPEPEPVVQEPVEENEDKEVEIEQSAMQDASKEQLEMPEPEPEPVAQESVEENEGKEVEVEQSTVNQQDGTMNTAGTAPSMANLNAVNSLTNNTPSQQPQDPKPDTPDPTRSKMSDLTDAMSSLQPSSDDNDDDIEAALEDIAEAIAELLKDTQEEEKEELQEEKEEKQKRDQEDEKEQEKQDKDQSAEQSQDQQQQAQEQEESEQDELEQKQEDPAQEEPEQDELEQEEDADADLGESATNELEGGEEALEGTAEATMDGAVDTGMDEATDVAMDVGEDAVENVATDVATDVVEDVAVDAVTDVAAEGATIAAEAVVDVAVGATGVGLVAEPELIGGEAALDVGEGVGLAGVNVGEDAAMAAPEVAENAGEDAAEDTANTAQQTAKAGGDAEKDAGKAEKEATEAQEKGEEKSQSKDKDNDKSSSNKDKDDDKPSLQDKIQGFGQKLLDAIGGDDDDDEKNDNEIQEALQEIADQLMQLTNLKNFIPGMGGPSQDGPGGSTDSATPDMGGSMDPLSVGMKMVGAVMGAITGMDPSQIINGLSGLMGSSNDGGSADPTQALSGLTGSSSSMDPSQMLSGLTGGSGGSGMDPSQMLSGLTGGGGGGGMDPSQMLSGLTGGSGGGGMDPSQMLSGLTGGSGGSGMDPSQMLSGLTGGSGGGGMDPSQMLGGLTGGGGGGSSPTPKPSSGGGDSDSDNDDVSGSLEKVVDQVMDGLNNMLSMVTGGSFSMEGLSGGADPVSSLTSSFTPGADAAAQPQPDSTPAPTPEPEPDASKGMSMGMGMSP</sequence>
<feature type="compositionally biased region" description="Low complexity" evidence="2">
    <location>
        <begin position="1649"/>
        <end position="1658"/>
    </location>
</feature>
<dbReference type="SUPFAM" id="SSF52949">
    <property type="entry name" value="Macro domain-like"/>
    <property type="match status" value="1"/>
</dbReference>
<feature type="compositionally biased region" description="Low complexity" evidence="2">
    <location>
        <begin position="704"/>
        <end position="713"/>
    </location>
</feature>
<name>A0A0Q9YHN8_9GAMM</name>
<keyword evidence="1" id="KW-0175">Coiled coil</keyword>
<feature type="region of interest" description="Disordered" evidence="2">
    <location>
        <begin position="655"/>
        <end position="802"/>
    </location>
</feature>
<reference evidence="5" key="2">
    <citation type="journal article" date="2016" name="Genome Announc.">
        <title>Draft Genome Sequences of Two Novel Amoeba-Resistant Intranuclear Bacteria, 'Candidatus Berkiella cookevillensis' and 'Candidatus Berkiella aquae'.</title>
        <authorList>
            <person name="Mehari Y.T."/>
            <person name="Arivett B.A."/>
            <person name="Farone A.L."/>
            <person name="Gunderson J.H."/>
            <person name="Farone M.B."/>
        </authorList>
    </citation>
    <scope>NUCLEOTIDE SEQUENCE</scope>
    <source>
        <strain evidence="5">CC99</strain>
    </source>
</reference>
<feature type="region of interest" description="Disordered" evidence="2">
    <location>
        <begin position="544"/>
        <end position="566"/>
    </location>
</feature>
<feature type="coiled-coil region" evidence="1">
    <location>
        <begin position="370"/>
        <end position="404"/>
    </location>
</feature>
<feature type="compositionally biased region" description="Polar residues" evidence="2">
    <location>
        <begin position="2988"/>
        <end position="3005"/>
    </location>
</feature>
<feature type="compositionally biased region" description="Basic and acidic residues" evidence="2">
    <location>
        <begin position="221"/>
        <end position="234"/>
    </location>
</feature>
<feature type="region of interest" description="Disordered" evidence="2">
    <location>
        <begin position="2928"/>
        <end position="2949"/>
    </location>
</feature>
<dbReference type="Proteomes" id="UP000051494">
    <property type="component" value="Unassembled WGS sequence"/>
</dbReference>
<feature type="region of interest" description="Disordered" evidence="2">
    <location>
        <begin position="1145"/>
        <end position="1194"/>
    </location>
</feature>
<feature type="region of interest" description="Disordered" evidence="2">
    <location>
        <begin position="2170"/>
        <end position="2703"/>
    </location>
</feature>
<feature type="region of interest" description="Disordered" evidence="2">
    <location>
        <begin position="206"/>
        <end position="284"/>
    </location>
</feature>
<feature type="region of interest" description="Disordered" evidence="2">
    <location>
        <begin position="2988"/>
        <end position="3138"/>
    </location>
</feature>
<accession>A0A0Q9YHN8</accession>
<feature type="compositionally biased region" description="Basic and acidic residues" evidence="2">
    <location>
        <begin position="1637"/>
        <end position="1647"/>
    </location>
</feature>
<feature type="region of interest" description="Disordered" evidence="2">
    <location>
        <begin position="1897"/>
        <end position="1916"/>
    </location>
</feature>
<feature type="domain" description="Macro" evidence="3">
    <location>
        <begin position="1"/>
        <end position="203"/>
    </location>
</feature>
<feature type="compositionally biased region" description="Basic and acidic residues" evidence="2">
    <location>
        <begin position="2374"/>
        <end position="2384"/>
    </location>
</feature>
<feature type="compositionally biased region" description="Low complexity" evidence="2">
    <location>
        <begin position="3210"/>
        <end position="3221"/>
    </location>
</feature>
<evidence type="ECO:0000259" key="3">
    <source>
        <dbReference type="PROSITE" id="PS51154"/>
    </source>
</evidence>
<feature type="compositionally biased region" description="Basic and acidic residues" evidence="2">
    <location>
        <begin position="692"/>
        <end position="702"/>
    </location>
</feature>
<feature type="compositionally biased region" description="Basic and acidic residues" evidence="2">
    <location>
        <begin position="2170"/>
        <end position="2187"/>
    </location>
</feature>
<dbReference type="STRING" id="437022.CC99x_00313"/>
<evidence type="ECO:0000256" key="2">
    <source>
        <dbReference type="SAM" id="MobiDB-lite"/>
    </source>
</evidence>
<dbReference type="PATRIC" id="fig|1590042.3.peg.327"/>
<dbReference type="EMBL" id="LKHV02000001">
    <property type="protein sequence ID" value="MCS5708330.1"/>
    <property type="molecule type" value="Genomic_DNA"/>
</dbReference>
<feature type="compositionally biased region" description="Polar residues" evidence="2">
    <location>
        <begin position="1668"/>
        <end position="1679"/>
    </location>
</feature>
<feature type="compositionally biased region" description="Low complexity" evidence="2">
    <location>
        <begin position="3006"/>
        <end position="3018"/>
    </location>
</feature>
<feature type="compositionally biased region" description="Basic and acidic residues" evidence="2">
    <location>
        <begin position="1570"/>
        <end position="1586"/>
    </location>
</feature>
<evidence type="ECO:0000256" key="1">
    <source>
        <dbReference type="SAM" id="Coils"/>
    </source>
</evidence>
<dbReference type="RefSeq" id="WP_057622940.1">
    <property type="nucleotide sequence ID" value="NZ_LKHV02000001.1"/>
</dbReference>
<evidence type="ECO:0000313" key="4">
    <source>
        <dbReference type="EMBL" id="KRG20092.1"/>
    </source>
</evidence>
<feature type="compositionally biased region" description="Basic and acidic residues" evidence="2">
    <location>
        <begin position="2604"/>
        <end position="2626"/>
    </location>
</feature>
<feature type="compositionally biased region" description="Gly residues" evidence="2">
    <location>
        <begin position="3037"/>
        <end position="3046"/>
    </location>
</feature>
<feature type="compositionally biased region" description="Basic and acidic residues" evidence="2">
    <location>
        <begin position="1170"/>
        <end position="1194"/>
    </location>
</feature>
<feature type="region of interest" description="Disordered" evidence="2">
    <location>
        <begin position="1308"/>
        <end position="1334"/>
    </location>
</feature>
<reference evidence="5" key="3">
    <citation type="submission" date="2021-06" db="EMBL/GenBank/DDBJ databases">
        <title>Genomic Description and Analysis of Intracellular Bacteria, Candidatus Berkiella cookevillensis and Candidatus Berkiella aquae.</title>
        <authorList>
            <person name="Kidane D.T."/>
            <person name="Mehari Y.T."/>
            <person name="Rice F.C."/>
            <person name="Arivett B.A."/>
            <person name="Farone A.L."/>
            <person name="Berk S.G."/>
            <person name="Farone M.B."/>
        </authorList>
    </citation>
    <scope>NUCLEOTIDE SEQUENCE</scope>
    <source>
        <strain evidence="5">CC99</strain>
    </source>
</reference>
<feature type="compositionally biased region" description="Gly residues" evidence="2">
    <location>
        <begin position="3108"/>
        <end position="3117"/>
    </location>
</feature>
<dbReference type="PANTHER" id="PTHR23159">
    <property type="entry name" value="CENTROSOMAL PROTEIN 2"/>
    <property type="match status" value="1"/>
</dbReference>
<keyword evidence="6" id="KW-1185">Reference proteome</keyword>
<reference evidence="4" key="1">
    <citation type="submission" date="2015-09" db="EMBL/GenBank/DDBJ databases">
        <title>Draft Genome Sequences of Two Novel Amoeba-resistant Intranuclear Bacteria, Candidatus Berkiella cookevillensis and Candidatus Berkiella aquae.</title>
        <authorList>
            <person name="Mehari Y.T."/>
            <person name="Arivett B.A."/>
            <person name="Farone A.L."/>
            <person name="Gunderson J.H."/>
            <person name="Farone M.B."/>
        </authorList>
    </citation>
    <scope>NUCLEOTIDE SEQUENCE [LARGE SCALE GENOMIC DNA]</scope>
    <source>
        <strain evidence="4">CC99</strain>
    </source>
</reference>
<feature type="compositionally biased region" description="Basic and acidic residues" evidence="2">
    <location>
        <begin position="1505"/>
        <end position="1517"/>
    </location>
</feature>
<feature type="compositionally biased region" description="Basic and acidic residues" evidence="2">
    <location>
        <begin position="1147"/>
        <end position="1159"/>
    </location>
</feature>
<feature type="compositionally biased region" description="Low complexity" evidence="2">
    <location>
        <begin position="2627"/>
        <end position="2638"/>
    </location>
</feature>
<organism evidence="4">
    <name type="scientific">Candidatus Berkiella cookevillensis</name>
    <dbReference type="NCBI Taxonomy" id="437022"/>
    <lineage>
        <taxon>Bacteria</taxon>
        <taxon>Pseudomonadati</taxon>
        <taxon>Pseudomonadota</taxon>
        <taxon>Gammaproteobacteria</taxon>
        <taxon>Candidatus Berkiellales</taxon>
        <taxon>Candidatus Berkiellaceae</taxon>
        <taxon>Candidatus Berkiella</taxon>
    </lineage>
</organism>
<feature type="compositionally biased region" description="Polar residues" evidence="2">
    <location>
        <begin position="723"/>
        <end position="734"/>
    </location>
</feature>
<dbReference type="Gene3D" id="1.10.287.1490">
    <property type="match status" value="1"/>
</dbReference>
<feature type="compositionally biased region" description="Acidic residues" evidence="2">
    <location>
        <begin position="2450"/>
        <end position="2461"/>
    </location>
</feature>
<feature type="compositionally biased region" description="Basic and acidic residues" evidence="2">
    <location>
        <begin position="1531"/>
        <end position="1560"/>
    </location>
</feature>
<evidence type="ECO:0000313" key="5">
    <source>
        <dbReference type="EMBL" id="MCS5708330.1"/>
    </source>
</evidence>
<dbReference type="EMBL" id="LKHV01000001">
    <property type="protein sequence ID" value="KRG20092.1"/>
    <property type="molecule type" value="Genomic_DNA"/>
</dbReference>
<feature type="compositionally biased region" description="Basic and acidic residues" evidence="2">
    <location>
        <begin position="1701"/>
        <end position="1787"/>
    </location>
</feature>
<feature type="compositionally biased region" description="Gly residues" evidence="2">
    <location>
        <begin position="2928"/>
        <end position="2939"/>
    </location>
</feature>
<feature type="compositionally biased region" description="Basic and acidic residues" evidence="2">
    <location>
        <begin position="274"/>
        <end position="284"/>
    </location>
</feature>
<feature type="compositionally biased region" description="Acidic residues" evidence="2">
    <location>
        <begin position="2655"/>
        <end position="2675"/>
    </location>
</feature>
<feature type="compositionally biased region" description="Acidic residues" evidence="2">
    <location>
        <begin position="2412"/>
        <end position="2423"/>
    </location>
</feature>
<feature type="compositionally biased region" description="Polar residues" evidence="2">
    <location>
        <begin position="2252"/>
        <end position="2263"/>
    </location>
</feature>
<dbReference type="PROSITE" id="PS51154">
    <property type="entry name" value="MACRO"/>
    <property type="match status" value="1"/>
</dbReference>
<feature type="compositionally biased region" description="Low complexity" evidence="2">
    <location>
        <begin position="206"/>
        <end position="218"/>
    </location>
</feature>
<feature type="compositionally biased region" description="Basic and acidic residues" evidence="2">
    <location>
        <begin position="2541"/>
        <end position="2555"/>
    </location>
</feature>
<feature type="compositionally biased region" description="Acidic residues" evidence="2">
    <location>
        <begin position="2593"/>
        <end position="2603"/>
    </location>
</feature>
<feature type="region of interest" description="Disordered" evidence="2">
    <location>
        <begin position="2805"/>
        <end position="2878"/>
    </location>
</feature>
<dbReference type="OrthoDB" id="5652925at2"/>
<dbReference type="PANTHER" id="PTHR23159:SF31">
    <property type="entry name" value="CENTROSOME-ASSOCIATED PROTEIN CEP250 ISOFORM X1"/>
    <property type="match status" value="1"/>
</dbReference>
<feature type="compositionally biased region" description="Basic and acidic residues" evidence="2">
    <location>
        <begin position="2829"/>
        <end position="2876"/>
    </location>
</feature>